<comment type="similarity">
    <text evidence="3">Belongs to the peptidase M20A family.</text>
</comment>
<dbReference type="InterPro" id="IPR050072">
    <property type="entry name" value="Peptidase_M20A"/>
</dbReference>
<dbReference type="Gene3D" id="3.40.630.10">
    <property type="entry name" value="Zn peptidases"/>
    <property type="match status" value="2"/>
</dbReference>
<dbReference type="Pfam" id="PF07687">
    <property type="entry name" value="M20_dimer"/>
    <property type="match status" value="1"/>
</dbReference>
<keyword evidence="10" id="KW-1185">Reference proteome</keyword>
<evidence type="ECO:0000313" key="10">
    <source>
        <dbReference type="Proteomes" id="UP001451606"/>
    </source>
</evidence>
<dbReference type="Pfam" id="PF01546">
    <property type="entry name" value="Peptidase_M20"/>
    <property type="match status" value="1"/>
</dbReference>
<organism evidence="9 10">
    <name type="scientific">Oxyplasma meridianum</name>
    <dbReference type="NCBI Taxonomy" id="3073602"/>
    <lineage>
        <taxon>Archaea</taxon>
        <taxon>Methanobacteriati</taxon>
        <taxon>Thermoplasmatota</taxon>
        <taxon>Thermoplasmata</taxon>
        <taxon>Thermoplasmatales</taxon>
        <taxon>Thermoplasmataceae</taxon>
        <taxon>Oxyplasma</taxon>
    </lineage>
</organism>
<dbReference type="InterPro" id="IPR011650">
    <property type="entry name" value="Peptidase_M20_dimer"/>
</dbReference>
<keyword evidence="6" id="KW-0862">Zinc</keyword>
<keyword evidence="4" id="KW-0479">Metal-binding</keyword>
<evidence type="ECO:0000256" key="5">
    <source>
        <dbReference type="ARBA" id="ARBA00022801"/>
    </source>
</evidence>
<feature type="domain" description="Peptidase M20 dimerisation" evidence="8">
    <location>
        <begin position="190"/>
        <end position="300"/>
    </location>
</feature>
<evidence type="ECO:0000259" key="8">
    <source>
        <dbReference type="Pfam" id="PF07687"/>
    </source>
</evidence>
<comment type="cofactor">
    <cofactor evidence="1">
        <name>Co(2+)</name>
        <dbReference type="ChEBI" id="CHEBI:48828"/>
    </cofactor>
</comment>
<evidence type="ECO:0000256" key="1">
    <source>
        <dbReference type="ARBA" id="ARBA00001941"/>
    </source>
</evidence>
<sequence>MINTEEKSVDNDFVIEVARRLIPIKSISPESGGDGESRRAEEICRILDELGYSDYKKYETTDKHNIVRPSVILKVGNCKKTLWLISHIDTVPEGDLSLWKYKPFEATVEGNRIYGRGSSDDGQAVFLSLLILKNLKKEKLKYNLGLAFVADEEVGSKYGISFLLEKDIFKRDDLFIVPDAGTEDGLEIEIAEKSILWIKFRTMGKQYHASMPAEAINANRETMKFILQLDEMLHSKYTDTSDIFNPPYSTFEPTKHEKNVDNVNTIPGVEVQYVDCRILPKYHLDQVIKDIEALIDNFNKTSKAKVSYELFQKEQAPNPTDENSTVVMELKEAIRKVKGKDPRVVGIGGGTCAAFFRRRGMDAAVWSTTMENVAHQPDEYCIIDHILVDQKVIEEMIYSP</sequence>
<dbReference type="GO" id="GO:0046872">
    <property type="term" value="F:metal ion binding"/>
    <property type="evidence" value="ECO:0007669"/>
    <property type="project" value="UniProtKB-KW"/>
</dbReference>
<dbReference type="NCBIfam" id="TIGR01910">
    <property type="entry name" value="DapE-ArgE"/>
    <property type="match status" value="1"/>
</dbReference>
<dbReference type="PANTHER" id="PTHR43808">
    <property type="entry name" value="ACETYLORNITHINE DEACETYLASE"/>
    <property type="match status" value="1"/>
</dbReference>
<dbReference type="PANTHER" id="PTHR43808:SF32">
    <property type="entry name" value="ARGE_DAPE-RELATED DEACYLASE"/>
    <property type="match status" value="1"/>
</dbReference>
<dbReference type="Proteomes" id="UP001451606">
    <property type="component" value="Chromosome"/>
</dbReference>
<dbReference type="InterPro" id="IPR002933">
    <property type="entry name" value="Peptidase_M20"/>
</dbReference>
<evidence type="ECO:0000256" key="3">
    <source>
        <dbReference type="ARBA" id="ARBA00006247"/>
    </source>
</evidence>
<dbReference type="RefSeq" id="WP_393970809.1">
    <property type="nucleotide sequence ID" value="NZ_CP133772.1"/>
</dbReference>
<evidence type="ECO:0000256" key="4">
    <source>
        <dbReference type="ARBA" id="ARBA00022723"/>
    </source>
</evidence>
<accession>A0AAX4NI50</accession>
<name>A0AAX4NI50_9ARCH</name>
<evidence type="ECO:0000256" key="7">
    <source>
        <dbReference type="ARBA" id="ARBA00023285"/>
    </source>
</evidence>
<dbReference type="InterPro" id="IPR010182">
    <property type="entry name" value="ArgE/DapE"/>
</dbReference>
<reference evidence="9 10" key="1">
    <citation type="submission" date="2023-09" db="EMBL/GenBank/DDBJ databases">
        <authorList>
            <person name="Golyshina O.V."/>
            <person name="Lunev E.A."/>
            <person name="Bargiela R."/>
            <person name="Gaines M.C."/>
            <person name="Daum B."/>
            <person name="Bale N.J."/>
            <person name="Koenen M."/>
            <person name="Sinninghe Damst J.S."/>
            <person name="Yakimov M."/>
            <person name="Golyshin P.N."/>
        </authorList>
    </citation>
    <scope>NUCLEOTIDE SEQUENCE [LARGE SCALE GENOMIC DNA]</scope>
    <source>
        <strain evidence="9 10">M1</strain>
    </source>
</reference>
<evidence type="ECO:0000256" key="6">
    <source>
        <dbReference type="ARBA" id="ARBA00022833"/>
    </source>
</evidence>
<dbReference type="SUPFAM" id="SSF55031">
    <property type="entry name" value="Bacterial exopeptidase dimerisation domain"/>
    <property type="match status" value="1"/>
</dbReference>
<evidence type="ECO:0000256" key="2">
    <source>
        <dbReference type="ARBA" id="ARBA00001947"/>
    </source>
</evidence>
<keyword evidence="7" id="KW-0170">Cobalt</keyword>
<proteinExistence type="inferred from homology"/>
<protein>
    <submittedName>
        <fullName evidence="9">M20 family metallo-hydrolase</fullName>
    </submittedName>
</protein>
<evidence type="ECO:0000313" key="9">
    <source>
        <dbReference type="EMBL" id="WYY00472.1"/>
    </source>
</evidence>
<dbReference type="GeneID" id="95967781"/>
<keyword evidence="5" id="KW-0378">Hydrolase</keyword>
<dbReference type="SUPFAM" id="SSF53187">
    <property type="entry name" value="Zn-dependent exopeptidases"/>
    <property type="match status" value="1"/>
</dbReference>
<dbReference type="EMBL" id="CP133772">
    <property type="protein sequence ID" value="WYY00472.1"/>
    <property type="molecule type" value="Genomic_DNA"/>
</dbReference>
<dbReference type="GO" id="GO:0016787">
    <property type="term" value="F:hydrolase activity"/>
    <property type="evidence" value="ECO:0007669"/>
    <property type="project" value="UniProtKB-KW"/>
</dbReference>
<dbReference type="Gene3D" id="3.30.70.360">
    <property type="match status" value="1"/>
</dbReference>
<gene>
    <name evidence="9" type="ORF">OXIME_001044</name>
</gene>
<dbReference type="KEGG" id="omr:OXIME_001044"/>
<comment type="cofactor">
    <cofactor evidence="2">
        <name>Zn(2+)</name>
        <dbReference type="ChEBI" id="CHEBI:29105"/>
    </cofactor>
</comment>
<dbReference type="AlphaFoldDB" id="A0AAX4NI50"/>
<dbReference type="InterPro" id="IPR036264">
    <property type="entry name" value="Bact_exopeptidase_dim_dom"/>
</dbReference>
<dbReference type="NCBIfam" id="NF010589">
    <property type="entry name" value="PRK13983.1"/>
    <property type="match status" value="1"/>
</dbReference>